<evidence type="ECO:0000313" key="7">
    <source>
        <dbReference type="Proteomes" id="UP000091967"/>
    </source>
</evidence>
<evidence type="ECO:0000256" key="4">
    <source>
        <dbReference type="ARBA" id="ARBA00070796"/>
    </source>
</evidence>
<protein>
    <recommendedName>
        <fullName evidence="4">Probable quinone oxidoreductase</fullName>
    </recommendedName>
    <alternativeName>
        <fullName evidence="3">NADPH:quinone reductase</fullName>
    </alternativeName>
</protein>
<keyword evidence="1" id="KW-0521">NADP</keyword>
<keyword evidence="2" id="KW-0560">Oxidoreductase</keyword>
<dbReference type="InterPro" id="IPR047618">
    <property type="entry name" value="QOR-like"/>
</dbReference>
<dbReference type="GO" id="GO:0003960">
    <property type="term" value="F:quinone reductase (NADPH) activity"/>
    <property type="evidence" value="ECO:0007669"/>
    <property type="project" value="InterPro"/>
</dbReference>
<reference evidence="6 7" key="1">
    <citation type="submission" date="2016-06" db="EMBL/GenBank/DDBJ databases">
        <title>Living apart together: crosstalk between the core and supernumerary genomes in a fungal plant pathogen.</title>
        <authorList>
            <person name="Vanheule A."/>
            <person name="Audenaert K."/>
            <person name="Warris S."/>
            <person name="Van De Geest H."/>
            <person name="Schijlen E."/>
            <person name="Hofte M."/>
            <person name="De Saeger S."/>
            <person name="Haesaert G."/>
            <person name="Waalwijk C."/>
            <person name="Van Der Lee T."/>
        </authorList>
    </citation>
    <scope>NUCLEOTIDE SEQUENCE [LARGE SCALE GENOMIC DNA]</scope>
    <source>
        <strain evidence="6 7">2516</strain>
    </source>
</reference>
<dbReference type="GO" id="GO:0070402">
    <property type="term" value="F:NADPH binding"/>
    <property type="evidence" value="ECO:0007669"/>
    <property type="project" value="TreeGrafter"/>
</dbReference>
<dbReference type="OMA" id="VLKINIH"/>
<dbReference type="GO" id="GO:0035925">
    <property type="term" value="F:mRNA 3'-UTR AU-rich region binding"/>
    <property type="evidence" value="ECO:0007669"/>
    <property type="project" value="TreeGrafter"/>
</dbReference>
<dbReference type="SUPFAM" id="SSF51735">
    <property type="entry name" value="NAD(P)-binding Rossmann-fold domains"/>
    <property type="match status" value="1"/>
</dbReference>
<dbReference type="FunFam" id="3.40.50.720:FF:000053">
    <property type="entry name" value="Quinone oxidoreductase 1"/>
    <property type="match status" value="1"/>
</dbReference>
<sequence length="332" mass="35379">MSVSTNTMQVIQIEKNGSANVLELRNIPLPCLGEGEVLVRNHFSGINFHDIYVRQGLYPTTTFPITLGCEGAGEVVTAHSSVVGYPPGTKVAYMAGPGVGSYSQYTRLTASSVVILPDSISTKQAATILLQGLSAWSFIRAAADVKEGQWTLVHAAAGGVGGLMVQMLHRVGAKIIATAGSEEKCAIALEKGAGWAVNSSKDDVIAKVKDITAGHGVDVIFDGVGRATLDSDLDMIAMHGQLISFGNASGPVPPFNILRLGMKNVRLMRPLVSTYISNRDFFEKYSTELFDMVATGEVQPTIHRIYPLAEAAKAQLALESRKTTGKVLLDCQ</sequence>
<evidence type="ECO:0000256" key="2">
    <source>
        <dbReference type="ARBA" id="ARBA00023002"/>
    </source>
</evidence>
<proteinExistence type="predicted"/>
<gene>
    <name evidence="6" type="ORF">FPOA_02309</name>
</gene>
<accession>A0A1B8B6L3</accession>
<dbReference type="CDD" id="cd05286">
    <property type="entry name" value="QOR2"/>
    <property type="match status" value="1"/>
</dbReference>
<evidence type="ECO:0000256" key="3">
    <source>
        <dbReference type="ARBA" id="ARBA00043088"/>
    </source>
</evidence>
<dbReference type="AlphaFoldDB" id="A0A1B8B6L3"/>
<dbReference type="STRING" id="36050.A0A1B8B6L3"/>
<dbReference type="InterPro" id="IPR020843">
    <property type="entry name" value="ER"/>
</dbReference>
<feature type="domain" description="Enoyl reductase (ER)" evidence="5">
    <location>
        <begin position="17"/>
        <end position="329"/>
    </location>
</feature>
<dbReference type="InterPro" id="IPR036291">
    <property type="entry name" value="NAD(P)-bd_dom_sf"/>
</dbReference>
<evidence type="ECO:0000313" key="6">
    <source>
        <dbReference type="EMBL" id="OBS28370.1"/>
    </source>
</evidence>
<organism evidence="6 7">
    <name type="scientific">Fusarium poae</name>
    <dbReference type="NCBI Taxonomy" id="36050"/>
    <lineage>
        <taxon>Eukaryota</taxon>
        <taxon>Fungi</taxon>
        <taxon>Dikarya</taxon>
        <taxon>Ascomycota</taxon>
        <taxon>Pezizomycotina</taxon>
        <taxon>Sordariomycetes</taxon>
        <taxon>Hypocreomycetidae</taxon>
        <taxon>Hypocreales</taxon>
        <taxon>Nectriaceae</taxon>
        <taxon>Fusarium</taxon>
    </lineage>
</organism>
<dbReference type="InterPro" id="IPR013154">
    <property type="entry name" value="ADH-like_N"/>
</dbReference>
<dbReference type="SMART" id="SM00829">
    <property type="entry name" value="PKS_ER"/>
    <property type="match status" value="1"/>
</dbReference>
<dbReference type="EMBL" id="LYXU01000001">
    <property type="protein sequence ID" value="OBS28370.1"/>
    <property type="molecule type" value="Genomic_DNA"/>
</dbReference>
<dbReference type="InterPro" id="IPR013149">
    <property type="entry name" value="ADH-like_C"/>
</dbReference>
<dbReference type="PANTHER" id="PTHR48106">
    <property type="entry name" value="QUINONE OXIDOREDUCTASE PIG3-RELATED"/>
    <property type="match status" value="1"/>
</dbReference>
<dbReference type="Gene3D" id="3.40.50.720">
    <property type="entry name" value="NAD(P)-binding Rossmann-like Domain"/>
    <property type="match status" value="1"/>
</dbReference>
<dbReference type="Proteomes" id="UP000091967">
    <property type="component" value="Unassembled WGS sequence"/>
</dbReference>
<dbReference type="PANTHER" id="PTHR48106:SF13">
    <property type="entry name" value="QUINONE OXIDOREDUCTASE-RELATED"/>
    <property type="match status" value="1"/>
</dbReference>
<dbReference type="GO" id="GO:0005829">
    <property type="term" value="C:cytosol"/>
    <property type="evidence" value="ECO:0007669"/>
    <property type="project" value="TreeGrafter"/>
</dbReference>
<dbReference type="Pfam" id="PF00107">
    <property type="entry name" value="ADH_zinc_N"/>
    <property type="match status" value="1"/>
</dbReference>
<name>A0A1B8B6L3_FUSPO</name>
<dbReference type="InterPro" id="IPR011032">
    <property type="entry name" value="GroES-like_sf"/>
</dbReference>
<evidence type="ECO:0000259" key="5">
    <source>
        <dbReference type="SMART" id="SM00829"/>
    </source>
</evidence>
<evidence type="ECO:0000256" key="1">
    <source>
        <dbReference type="ARBA" id="ARBA00022857"/>
    </source>
</evidence>
<dbReference type="Gene3D" id="3.90.180.10">
    <property type="entry name" value="Medium-chain alcohol dehydrogenases, catalytic domain"/>
    <property type="match status" value="1"/>
</dbReference>
<comment type="caution">
    <text evidence="6">The sequence shown here is derived from an EMBL/GenBank/DDBJ whole genome shotgun (WGS) entry which is preliminary data.</text>
</comment>
<dbReference type="SUPFAM" id="SSF50129">
    <property type="entry name" value="GroES-like"/>
    <property type="match status" value="1"/>
</dbReference>
<keyword evidence="7" id="KW-1185">Reference proteome</keyword>
<dbReference type="Pfam" id="PF08240">
    <property type="entry name" value="ADH_N"/>
    <property type="match status" value="1"/>
</dbReference>